<accession>A0ABD3MKS2</accession>
<gene>
    <name evidence="1" type="ORF">ACHAWO_007025</name>
</gene>
<dbReference type="Proteomes" id="UP001530400">
    <property type="component" value="Unassembled WGS sequence"/>
</dbReference>
<evidence type="ECO:0000313" key="2">
    <source>
        <dbReference type="Proteomes" id="UP001530400"/>
    </source>
</evidence>
<evidence type="ECO:0000313" key="1">
    <source>
        <dbReference type="EMBL" id="KAL3764508.1"/>
    </source>
</evidence>
<dbReference type="AlphaFoldDB" id="A0ABD3MKS2"/>
<dbReference type="PANTHER" id="PTHR12897">
    <property type="entry name" value="COLON CANCER-ASSOCIATED PROTEIN MIC1"/>
    <property type="match status" value="1"/>
</dbReference>
<sequence>MAYLSPPLTIIDNQSNSQPSIVSVPPAATWFDEDRQHFVALKGVPKAGWAADSIASGSVDYSELARAFYTGATSEEYETDAEVVHYQAFGLPYDASSDEREKLNEAQSAFDAAKKAARGRNSLVTEVSVAFPLPRKLASVQSNDDASSTDAGSSVIRRIPLLAKFSEESIHGARYLALQYTSTMVRVINVQNLEAPRGEEKHWTIDLSYDIHPVLSSPDKLPFFREGRDIKTAIIGGGIIWCRGLKNSINLILITTTAVIVYVMDSQTRTMKKSRVYPHRPATSFWFEAKSRVLVIGSYISNKSDDGNFPKIVMEMKTLFFTENGNIETLPTFVAGSLRETRDEGCVDASARSESSDRRDVVSPTDISLVYLHGDVFCVELGSLGSRRGIGFIKMDRANRCIHVRQHETNRLANESSQTELPLVGVVDNLLCIINKESKCTSFLDVHALFSDDQYMLKEIMGVTCPSEPSGVGIHDESLSFLAPNFFLHTDGEGLLYEIKLDINILLQSIPLTACIVPFLLRRSETKQIMTTCIAERIDELIEKKDLSTLKIWFGVIAREYSKSEEATKWDLESTDEILLSASSLLQPDEVSISNGIIVSPPSCRNAFTQAEMLYLVLLRHATLAIKTQKTDSKYLGFVSSVAIQYLIEIERISTPCYTLQCLIIALLVRQYRESELISYLTARETQWVQLRHKRQMSLSAPNGMPLDHPKNAIAFSEIIFKIADICSCVSLQQRLIMHATSILIGCNANTTAVRCLLSAGLIEDAIAVCSKKTRSQKDTCSEDDTIQAIDFFNATTNKARAMTSEAEKCKLFYHLQHFLHQNFPDAFTRESRKVKAARRSSTGRRASFTGGNNDTVLVEQSKLAHECRFPDELFGGSSSSLCIRIRTMFGYFSSVKP</sequence>
<reference evidence="1 2" key="1">
    <citation type="submission" date="2024-10" db="EMBL/GenBank/DDBJ databases">
        <title>Updated reference genomes for cyclostephanoid diatoms.</title>
        <authorList>
            <person name="Roberts W.R."/>
            <person name="Alverson A.J."/>
        </authorList>
    </citation>
    <scope>NUCLEOTIDE SEQUENCE [LARGE SCALE GENOMIC DNA]</scope>
    <source>
        <strain evidence="1 2">AJA010-31</strain>
    </source>
</reference>
<proteinExistence type="predicted"/>
<protein>
    <recommendedName>
        <fullName evidence="3">Mic1 domain-containing protein</fullName>
    </recommendedName>
</protein>
<dbReference type="PANTHER" id="PTHR12897:SF4">
    <property type="entry name" value="REGULATOR OF MON1-CCZ1 COMPLEX"/>
    <property type="match status" value="1"/>
</dbReference>
<organism evidence="1 2">
    <name type="scientific">Cyclotella atomus</name>
    <dbReference type="NCBI Taxonomy" id="382360"/>
    <lineage>
        <taxon>Eukaryota</taxon>
        <taxon>Sar</taxon>
        <taxon>Stramenopiles</taxon>
        <taxon>Ochrophyta</taxon>
        <taxon>Bacillariophyta</taxon>
        <taxon>Coscinodiscophyceae</taxon>
        <taxon>Thalassiosirophycidae</taxon>
        <taxon>Stephanodiscales</taxon>
        <taxon>Stephanodiscaceae</taxon>
        <taxon>Cyclotella</taxon>
    </lineage>
</organism>
<keyword evidence="2" id="KW-1185">Reference proteome</keyword>
<name>A0ABD3MKS2_9STRA</name>
<dbReference type="InterPro" id="IPR040371">
    <property type="entry name" value="RMC1"/>
</dbReference>
<evidence type="ECO:0008006" key="3">
    <source>
        <dbReference type="Google" id="ProtNLM"/>
    </source>
</evidence>
<dbReference type="EMBL" id="JALLPJ020001418">
    <property type="protein sequence ID" value="KAL3764508.1"/>
    <property type="molecule type" value="Genomic_DNA"/>
</dbReference>
<comment type="caution">
    <text evidence="1">The sequence shown here is derived from an EMBL/GenBank/DDBJ whole genome shotgun (WGS) entry which is preliminary data.</text>
</comment>